<dbReference type="SUPFAM" id="SSF53335">
    <property type="entry name" value="S-adenosyl-L-methionine-dependent methyltransferases"/>
    <property type="match status" value="1"/>
</dbReference>
<dbReference type="EMBL" id="BAAARK010000065">
    <property type="protein sequence ID" value="GAA2693204.1"/>
    <property type="molecule type" value="Genomic_DNA"/>
</dbReference>
<name>A0ABP6FL60_9ACTN</name>
<dbReference type="PROSITE" id="PS51683">
    <property type="entry name" value="SAM_OMT_II"/>
    <property type="match status" value="1"/>
</dbReference>
<evidence type="ECO:0000259" key="5">
    <source>
        <dbReference type="Pfam" id="PF00891"/>
    </source>
</evidence>
<comment type="caution">
    <text evidence="7">The sequence shown here is derived from an EMBL/GenBank/DDBJ whole genome shotgun (WGS) entry which is preliminary data.</text>
</comment>
<dbReference type="GO" id="GO:0008168">
    <property type="term" value="F:methyltransferase activity"/>
    <property type="evidence" value="ECO:0007669"/>
    <property type="project" value="UniProtKB-KW"/>
</dbReference>
<keyword evidence="3" id="KW-0949">S-adenosyl-L-methionine</keyword>
<accession>A0ABP6FL60</accession>
<evidence type="ECO:0000313" key="7">
    <source>
        <dbReference type="EMBL" id="GAA2693204.1"/>
    </source>
</evidence>
<evidence type="ECO:0000313" key="8">
    <source>
        <dbReference type="Proteomes" id="UP001500994"/>
    </source>
</evidence>
<keyword evidence="2" id="KW-0808">Transferase</keyword>
<dbReference type="InterPro" id="IPR036390">
    <property type="entry name" value="WH_DNA-bd_sf"/>
</dbReference>
<dbReference type="GO" id="GO:0032259">
    <property type="term" value="P:methylation"/>
    <property type="evidence" value="ECO:0007669"/>
    <property type="project" value="UniProtKB-KW"/>
</dbReference>
<feature type="domain" description="O-methyltransferase C-terminal" evidence="5">
    <location>
        <begin position="128"/>
        <end position="313"/>
    </location>
</feature>
<dbReference type="Gene3D" id="3.40.50.150">
    <property type="entry name" value="Vaccinia Virus protein VP39"/>
    <property type="match status" value="1"/>
</dbReference>
<sequence length="356" mass="39343">MLPSNLEKAMFGVIATPVLHLADHHHVFSHLAAHGPSSAEDIAAELNIDTDTLERLLLLLTAFEVVQRTPTGQYSLPGNVRPYVDPDDERYIGGFITHLVQETAGRMPLLDSYLRYGKDSVDGPHPQPFASLYRDDQATRTFLNAMWDLSFAPSKELAALAELADATHLVDVGGASGPFAVAALHTSPTLRATVFDLPQVQPYLEETRAAHGLGDRLAFAPGNFFTDAFPEGDCIAFGYILSDWPDHVCLQLLRKAHQACQDHGLVLVMDRLFDDSRQGPLATSAMNLTMHLETQGRHRTADEYTALLTDAGFTSCETYRSRSDKHLIIGHRTREGSLTRPETRRGDWDQSADVDR</sequence>
<dbReference type="SUPFAM" id="SSF46785">
    <property type="entry name" value="Winged helix' DNA-binding domain"/>
    <property type="match status" value="1"/>
</dbReference>
<dbReference type="InterPro" id="IPR001077">
    <property type="entry name" value="COMT_C"/>
</dbReference>
<organism evidence="7 8">
    <name type="scientific">Streptomyces lunalinharesii</name>
    <dbReference type="NCBI Taxonomy" id="333384"/>
    <lineage>
        <taxon>Bacteria</taxon>
        <taxon>Bacillati</taxon>
        <taxon>Actinomycetota</taxon>
        <taxon>Actinomycetes</taxon>
        <taxon>Kitasatosporales</taxon>
        <taxon>Streptomycetaceae</taxon>
        <taxon>Streptomyces</taxon>
    </lineage>
</organism>
<keyword evidence="1 7" id="KW-0489">Methyltransferase</keyword>
<dbReference type="PIRSF" id="PIRSF005739">
    <property type="entry name" value="O-mtase"/>
    <property type="match status" value="1"/>
</dbReference>
<dbReference type="InterPro" id="IPR036388">
    <property type="entry name" value="WH-like_DNA-bd_sf"/>
</dbReference>
<dbReference type="InterPro" id="IPR012967">
    <property type="entry name" value="COMT_dimerisation"/>
</dbReference>
<feature type="region of interest" description="Disordered" evidence="4">
    <location>
        <begin position="332"/>
        <end position="356"/>
    </location>
</feature>
<dbReference type="InterPro" id="IPR016461">
    <property type="entry name" value="COMT-like"/>
</dbReference>
<evidence type="ECO:0000256" key="3">
    <source>
        <dbReference type="ARBA" id="ARBA00022691"/>
    </source>
</evidence>
<evidence type="ECO:0000256" key="1">
    <source>
        <dbReference type="ARBA" id="ARBA00022603"/>
    </source>
</evidence>
<protein>
    <submittedName>
        <fullName evidence="7">Methyltransferase</fullName>
    </submittedName>
</protein>
<dbReference type="Proteomes" id="UP001500994">
    <property type="component" value="Unassembled WGS sequence"/>
</dbReference>
<evidence type="ECO:0000256" key="2">
    <source>
        <dbReference type="ARBA" id="ARBA00022679"/>
    </source>
</evidence>
<dbReference type="PANTHER" id="PTHR43712">
    <property type="entry name" value="PUTATIVE (AFU_ORTHOLOGUE AFUA_4G14580)-RELATED"/>
    <property type="match status" value="1"/>
</dbReference>
<feature type="domain" description="O-methyltransferase dimerisation" evidence="6">
    <location>
        <begin position="9"/>
        <end position="75"/>
    </location>
</feature>
<gene>
    <name evidence="7" type="ORF">GCM10009864_79930</name>
</gene>
<dbReference type="Pfam" id="PF08100">
    <property type="entry name" value="Dimerisation"/>
    <property type="match status" value="1"/>
</dbReference>
<proteinExistence type="predicted"/>
<keyword evidence="8" id="KW-1185">Reference proteome</keyword>
<evidence type="ECO:0000259" key="6">
    <source>
        <dbReference type="Pfam" id="PF08100"/>
    </source>
</evidence>
<dbReference type="RefSeq" id="WP_344584859.1">
    <property type="nucleotide sequence ID" value="NZ_BAAARK010000065.1"/>
</dbReference>
<evidence type="ECO:0000256" key="4">
    <source>
        <dbReference type="SAM" id="MobiDB-lite"/>
    </source>
</evidence>
<dbReference type="Pfam" id="PF00891">
    <property type="entry name" value="Methyltransf_2"/>
    <property type="match status" value="1"/>
</dbReference>
<dbReference type="InterPro" id="IPR029063">
    <property type="entry name" value="SAM-dependent_MTases_sf"/>
</dbReference>
<reference evidence="8" key="1">
    <citation type="journal article" date="2019" name="Int. J. Syst. Evol. Microbiol.">
        <title>The Global Catalogue of Microorganisms (GCM) 10K type strain sequencing project: providing services to taxonomists for standard genome sequencing and annotation.</title>
        <authorList>
            <consortium name="The Broad Institute Genomics Platform"/>
            <consortium name="The Broad Institute Genome Sequencing Center for Infectious Disease"/>
            <person name="Wu L."/>
            <person name="Ma J."/>
        </authorList>
    </citation>
    <scope>NUCLEOTIDE SEQUENCE [LARGE SCALE GENOMIC DNA]</scope>
    <source>
        <strain evidence="8">JCM 16374</strain>
    </source>
</reference>
<dbReference type="Gene3D" id="1.10.10.10">
    <property type="entry name" value="Winged helix-like DNA-binding domain superfamily/Winged helix DNA-binding domain"/>
    <property type="match status" value="1"/>
</dbReference>
<dbReference type="PANTHER" id="PTHR43712:SF2">
    <property type="entry name" value="O-METHYLTRANSFERASE CICE"/>
    <property type="match status" value="1"/>
</dbReference>